<sequence>MKYGKKRSRPSTNSDESYPKRPREKHGRSEIRNVTRTTRRGEYKNDEEEVEQEVDSEVESADEETAHVDKKEDIPSGAAYNALLTLLKSDSDLKKTAKARNDEDISANDDNSSDEEKEGGEDDEESEAEDEVAGANIDNSEPESDEDDVIDENEDEEETKDPFEAHFNLQSEQYLDRQTEVLKEKVRWPITSKKTYSSGYSSLLQAAPDSPAPVASNDVPFSDRQFSDYSIKHRVLQSYTKVYESLDDNDKMLLDPIMSYKDVNFPYKSFNNTFYRKLYLLHILNHINKTRDRVLKNNNKLHSVQEAIKAGKTGVEEPELRDQGFTRPKVLILLPTRESCYELVEMLIKISGSEQQENKGKLNKQFHTDSIPPEYKPDDFRDAFKGNNNDFFCLGIKFTRKTLKLYSSFYTSDIIIASPIGLSMILENPDKKKRQYDFLSSIEILIIDRAQQIEMQNWDHVNTVLKYVNKIPKEFHDADFSRIRMWSINDQAHLLRQNLVFSEYQSPNINNITTTKSFNLAGKMKFKAVINNDNCIMNSIGLKLKQIFHRFESPSPMSDPDTRFKFFINTILPSLTRTTSYEDGLLIYIPSYYDYLRVKNHMMDHTKLTFGSIDEYCSQASLSRTRAAFASGKIKVLLYTERLHYFRRFEMGGVKNLLMYGLPSNPIFYKELARFIGKSVFKGEADLDLSFMKVMYSKWDATVLERIIGRQRAPVLCNSPNEMFEFR</sequence>
<dbReference type="InterPro" id="IPR010678">
    <property type="entry name" value="UTP25"/>
</dbReference>
<dbReference type="InterPro" id="IPR053939">
    <property type="entry name" value="UTP25_C"/>
</dbReference>
<dbReference type="Pfam" id="PF06862">
    <property type="entry name" value="Utp25_C"/>
    <property type="match status" value="1"/>
</dbReference>
<reference evidence="13 14" key="1">
    <citation type="submission" date="2024-01" db="EMBL/GenBank/DDBJ databases">
        <authorList>
            <consortium name="Genoscope - CEA"/>
            <person name="William W."/>
        </authorList>
    </citation>
    <scope>NUCLEOTIDE SEQUENCE [LARGE SCALE GENOMIC DNA]</scope>
    <source>
        <strain evidence="13 14">29B2s-10</strain>
    </source>
</reference>
<feature type="domain" description="UTP25 C-terminal" evidence="11">
    <location>
        <begin position="537"/>
        <end position="726"/>
    </location>
</feature>
<dbReference type="PANTHER" id="PTHR12933">
    <property type="entry name" value="ORF PROTEIN-RELATED"/>
    <property type="match status" value="1"/>
</dbReference>
<evidence type="ECO:0000256" key="9">
    <source>
        <dbReference type="RuleBase" id="RU365070"/>
    </source>
</evidence>
<comment type="function">
    <text evidence="1 9">DEAD-box RNA helicase-like protein required for pre-18S rRNA processing, specifically at sites A0, A1, and A2.</text>
</comment>
<keyword evidence="8 9" id="KW-0687">Ribonucleoprotein</keyword>
<feature type="compositionally biased region" description="Basic and acidic residues" evidence="10">
    <location>
        <begin position="90"/>
        <end position="103"/>
    </location>
</feature>
<feature type="region of interest" description="Disordered" evidence="10">
    <location>
        <begin position="90"/>
        <end position="171"/>
    </location>
</feature>
<feature type="region of interest" description="Disordered" evidence="10">
    <location>
        <begin position="1"/>
        <end position="77"/>
    </location>
</feature>
<evidence type="ECO:0000256" key="10">
    <source>
        <dbReference type="SAM" id="MobiDB-lite"/>
    </source>
</evidence>
<evidence type="ECO:0000259" key="12">
    <source>
        <dbReference type="Pfam" id="PF22916"/>
    </source>
</evidence>
<feature type="compositionally biased region" description="Basic and acidic residues" evidence="10">
    <location>
        <begin position="64"/>
        <end position="74"/>
    </location>
</feature>
<dbReference type="Gene3D" id="3.40.50.300">
    <property type="entry name" value="P-loop containing nucleotide triphosphate hydrolases"/>
    <property type="match status" value="1"/>
</dbReference>
<evidence type="ECO:0000256" key="4">
    <source>
        <dbReference type="ARBA" id="ARBA00015422"/>
    </source>
</evidence>
<evidence type="ECO:0000259" key="11">
    <source>
        <dbReference type="Pfam" id="PF06862"/>
    </source>
</evidence>
<evidence type="ECO:0000313" key="13">
    <source>
        <dbReference type="EMBL" id="CAK7899275.1"/>
    </source>
</evidence>
<keyword evidence="7 9" id="KW-0539">Nucleus</keyword>
<keyword evidence="6 9" id="KW-0698">rRNA processing</keyword>
<dbReference type="Pfam" id="PF22916">
    <property type="entry name" value="UTP25_NTPase-like"/>
    <property type="match status" value="1"/>
</dbReference>
<keyword evidence="14" id="KW-1185">Reference proteome</keyword>
<comment type="subcellular location">
    <subcellularLocation>
        <location evidence="2 9">Nucleus</location>
        <location evidence="2 9">Nucleolus</location>
    </subcellularLocation>
</comment>
<comment type="similarity">
    <text evidence="3 9">Belongs to the UTP25 family.</text>
</comment>
<keyword evidence="5 9" id="KW-0690">Ribosome biogenesis</keyword>
<organism evidence="13 14">
    <name type="scientific">[Candida] anglica</name>
    <dbReference type="NCBI Taxonomy" id="148631"/>
    <lineage>
        <taxon>Eukaryota</taxon>
        <taxon>Fungi</taxon>
        <taxon>Dikarya</taxon>
        <taxon>Ascomycota</taxon>
        <taxon>Saccharomycotina</taxon>
        <taxon>Pichiomycetes</taxon>
        <taxon>Debaryomycetaceae</taxon>
        <taxon>Kurtzmaniella</taxon>
    </lineage>
</organism>
<comment type="subunit">
    <text evidence="9">Component of the ribosomal small subunit (SSU) processome composed of at least 40 protein subunits and snoRNA U3.</text>
</comment>
<name>A0ABP0EAB0_9ASCO</name>
<feature type="domain" description="UTP25 NTP hydrolase-like" evidence="12">
    <location>
        <begin position="260"/>
        <end position="524"/>
    </location>
</feature>
<evidence type="ECO:0000256" key="1">
    <source>
        <dbReference type="ARBA" id="ARBA00002883"/>
    </source>
</evidence>
<evidence type="ECO:0000256" key="6">
    <source>
        <dbReference type="ARBA" id="ARBA00022552"/>
    </source>
</evidence>
<protein>
    <recommendedName>
        <fullName evidence="4 9">U3 small nucleolar RNA-associated protein 25</fullName>
        <shortName evidence="9">U3 snoRNA-associated protein 25</shortName>
    </recommendedName>
</protein>
<evidence type="ECO:0000256" key="7">
    <source>
        <dbReference type="ARBA" id="ARBA00023242"/>
    </source>
</evidence>
<evidence type="ECO:0000256" key="3">
    <source>
        <dbReference type="ARBA" id="ARBA00009223"/>
    </source>
</evidence>
<evidence type="ECO:0000313" key="14">
    <source>
        <dbReference type="Proteomes" id="UP001497600"/>
    </source>
</evidence>
<feature type="compositionally biased region" description="Acidic residues" evidence="10">
    <location>
        <begin position="45"/>
        <end position="63"/>
    </location>
</feature>
<dbReference type="InterPro" id="IPR053940">
    <property type="entry name" value="UTP25_NTPase-like"/>
</dbReference>
<feature type="compositionally biased region" description="Acidic residues" evidence="10">
    <location>
        <begin position="104"/>
        <end position="132"/>
    </location>
</feature>
<dbReference type="PANTHER" id="PTHR12933:SF0">
    <property type="entry name" value="U3 SMALL NUCLEOLAR RNA-ASSOCIATED PROTEIN 25 HOMOLOG"/>
    <property type="match status" value="1"/>
</dbReference>
<dbReference type="InterPro" id="IPR027417">
    <property type="entry name" value="P-loop_NTPase"/>
</dbReference>
<proteinExistence type="inferred from homology"/>
<accession>A0ABP0EAB0</accession>
<evidence type="ECO:0000256" key="5">
    <source>
        <dbReference type="ARBA" id="ARBA00022517"/>
    </source>
</evidence>
<evidence type="ECO:0000256" key="2">
    <source>
        <dbReference type="ARBA" id="ARBA00004604"/>
    </source>
</evidence>
<dbReference type="Proteomes" id="UP001497600">
    <property type="component" value="Chromosome C"/>
</dbReference>
<evidence type="ECO:0000256" key="8">
    <source>
        <dbReference type="ARBA" id="ARBA00023274"/>
    </source>
</evidence>
<dbReference type="EMBL" id="OZ004255">
    <property type="protein sequence ID" value="CAK7899275.1"/>
    <property type="molecule type" value="Genomic_DNA"/>
</dbReference>
<feature type="compositionally biased region" description="Basic and acidic residues" evidence="10">
    <location>
        <begin position="17"/>
        <end position="44"/>
    </location>
</feature>
<gene>
    <name evidence="13" type="primary">UTP25</name>
    <name evidence="13" type="ORF">CAAN4_C01948</name>
</gene>
<feature type="compositionally biased region" description="Acidic residues" evidence="10">
    <location>
        <begin position="140"/>
        <end position="159"/>
    </location>
</feature>